<dbReference type="Pfam" id="PF11185">
    <property type="entry name" value="DUF2971"/>
    <property type="match status" value="1"/>
</dbReference>
<dbReference type="RefSeq" id="WP_186877480.1">
    <property type="nucleotide sequence ID" value="NZ_JACOPN010000001.1"/>
</dbReference>
<keyword evidence="2" id="KW-1185">Reference proteome</keyword>
<dbReference type="Proteomes" id="UP000602260">
    <property type="component" value="Unassembled WGS sequence"/>
</dbReference>
<protein>
    <submittedName>
        <fullName evidence="1">DUF2971 domain-containing protein</fullName>
    </submittedName>
</protein>
<dbReference type="InterPro" id="IPR021352">
    <property type="entry name" value="DUF2971"/>
</dbReference>
<proteinExistence type="predicted"/>
<name>A0A8J6IYA5_9FIRM</name>
<dbReference type="AlphaFoldDB" id="A0A8J6IYA5"/>
<gene>
    <name evidence="1" type="ORF">H8S55_01320</name>
</gene>
<reference evidence="1" key="1">
    <citation type="submission" date="2020-08" db="EMBL/GenBank/DDBJ databases">
        <title>Genome public.</title>
        <authorList>
            <person name="Liu C."/>
            <person name="Sun Q."/>
        </authorList>
    </citation>
    <scope>NUCLEOTIDE SEQUENCE</scope>
    <source>
        <strain evidence="1">BX5</strain>
    </source>
</reference>
<sequence>MNNYRNNLRVICFSDANNSTLMWSHYAKDNSGFAIEYDLNAWECKEHISPVKYIDKREKIPWDFLDDVGQSQLSETIKNYTLYKSKKWDYEREWRLVISRYLTTPDIPKLACFLADYITGVYLGERIEEHFEREILHHYKNTPVRIYRMQHAKNDFSLIPVLIQG</sequence>
<comment type="caution">
    <text evidence="1">The sequence shown here is derived from an EMBL/GenBank/DDBJ whole genome shotgun (WGS) entry which is preliminary data.</text>
</comment>
<accession>A0A8J6IYA5</accession>
<dbReference type="EMBL" id="JACOPN010000001">
    <property type="protein sequence ID" value="MBC5715978.1"/>
    <property type="molecule type" value="Genomic_DNA"/>
</dbReference>
<organism evidence="1 2">
    <name type="scientific">Flintibacter faecis</name>
    <dbReference type="NCBI Taxonomy" id="2763047"/>
    <lineage>
        <taxon>Bacteria</taxon>
        <taxon>Bacillati</taxon>
        <taxon>Bacillota</taxon>
        <taxon>Clostridia</taxon>
        <taxon>Eubacteriales</taxon>
        <taxon>Flintibacter</taxon>
    </lineage>
</organism>
<evidence type="ECO:0000313" key="1">
    <source>
        <dbReference type="EMBL" id="MBC5715978.1"/>
    </source>
</evidence>
<evidence type="ECO:0000313" key="2">
    <source>
        <dbReference type="Proteomes" id="UP000602260"/>
    </source>
</evidence>